<accession>A0A1W1CHY6</accession>
<evidence type="ECO:0000259" key="1">
    <source>
        <dbReference type="Pfam" id="PF04851"/>
    </source>
</evidence>
<dbReference type="GO" id="GO:0005524">
    <property type="term" value="F:ATP binding"/>
    <property type="evidence" value="ECO:0007669"/>
    <property type="project" value="InterPro"/>
</dbReference>
<sequence length="784" mass="90373">MQLKNFQNNAIGKLQQTFYELWKAGNKNIPLVFKSPTGSGKTIMMAEFLHRVSGEASFDPDKCFVWISKGDLAQQSKKKLENYYNIGLPWTKCLDENNLNETKLKKNEIFFVNWEKIISNSKQNRKLRITGESSISFDDFMENTHNDNRELVLIVDESHLNLTTKLAKEIIDIINPRISIYISATPKDEPKISEVKHKKAGFVEVEREEVIKEELIKESIKIMPKEEVKALDTNQDLDSLLLDLALKKQQSLKTQYKELGLKINPLILVQLPNDEKTTTAIEGQNKLEFCKDYLKNKIAEDEMAIWLSEKKENLIDIVQNNSVVKVLIFKQAIATGCDCPRAQILVSFREMKNPVFQTQVLGRILRMPEAKHYQNYELNHSYCYTSYEKQEVSDVINKDGDNSEKIYSAKIKSGINNIALPSVFLSRTDYNDLSASFQKTFIKVANEYFDIANDLTQTALSKLKNKGFDIEKTTITNQLIIDADIEVFDDFVNKLKNADELSHQTSINDIKKLYDLLLQKEIVNQEDSSKFGNVARSFGKLKSAINTWLRPFLQLDSPVYEVVCNDLLKGDSSVLKIVIEKALKEYKPIRDTEVSQKNDKKRQDIMFSILPEYFYSSNNEMEDLKRYVLDKSYITTKSELEEKFIHFLEKQNNIDWWYKNADSGREALGIEYKNKDKISSVFYPDFIIRQSDKIGIFDTKSGWTASDAKEKAETLYSYCQNNKGVNISGTLSREIKGIFKNGTLELFCGIVQLAQNGSWKIHTGNNYTANIDNWENFEDYFLKA</sequence>
<dbReference type="InterPro" id="IPR006935">
    <property type="entry name" value="Helicase/UvrB_N"/>
</dbReference>
<dbReference type="GO" id="GO:0016787">
    <property type="term" value="F:hydrolase activity"/>
    <property type="evidence" value="ECO:0007669"/>
    <property type="project" value="InterPro"/>
</dbReference>
<dbReference type="Pfam" id="PF04851">
    <property type="entry name" value="ResIII"/>
    <property type="match status" value="1"/>
</dbReference>
<proteinExistence type="predicted"/>
<protein>
    <recommendedName>
        <fullName evidence="1">Helicase/UvrB N-terminal domain-containing protein</fullName>
    </recommendedName>
</protein>
<organism evidence="2">
    <name type="scientific">hydrothermal vent metagenome</name>
    <dbReference type="NCBI Taxonomy" id="652676"/>
    <lineage>
        <taxon>unclassified sequences</taxon>
        <taxon>metagenomes</taxon>
        <taxon>ecological metagenomes</taxon>
    </lineage>
</organism>
<dbReference type="SUPFAM" id="SSF52540">
    <property type="entry name" value="P-loop containing nucleoside triphosphate hydrolases"/>
    <property type="match status" value="1"/>
</dbReference>
<gene>
    <name evidence="2" type="ORF">MNB_SUP05-5-1083</name>
</gene>
<dbReference type="AlphaFoldDB" id="A0A1W1CHY6"/>
<dbReference type="InterPro" id="IPR027417">
    <property type="entry name" value="P-loop_NTPase"/>
</dbReference>
<dbReference type="EMBL" id="FPHJ01000047">
    <property type="protein sequence ID" value="SFV65399.1"/>
    <property type="molecule type" value="Genomic_DNA"/>
</dbReference>
<dbReference type="Gene3D" id="3.40.50.300">
    <property type="entry name" value="P-loop containing nucleotide triphosphate hydrolases"/>
    <property type="match status" value="2"/>
</dbReference>
<feature type="domain" description="Helicase/UvrB N-terminal" evidence="1">
    <location>
        <begin position="1"/>
        <end position="187"/>
    </location>
</feature>
<evidence type="ECO:0000313" key="2">
    <source>
        <dbReference type="EMBL" id="SFV65399.1"/>
    </source>
</evidence>
<reference evidence="2" key="1">
    <citation type="submission" date="2016-10" db="EMBL/GenBank/DDBJ databases">
        <authorList>
            <person name="de Groot N.N."/>
        </authorList>
    </citation>
    <scope>NUCLEOTIDE SEQUENCE</scope>
</reference>
<name>A0A1W1CHY6_9ZZZZ</name>
<dbReference type="GO" id="GO:0003677">
    <property type="term" value="F:DNA binding"/>
    <property type="evidence" value="ECO:0007669"/>
    <property type="project" value="InterPro"/>
</dbReference>